<evidence type="ECO:0000313" key="2">
    <source>
        <dbReference type="Proteomes" id="UP000887320"/>
    </source>
</evidence>
<comment type="caution">
    <text evidence="1">The sequence shown here is derived from an EMBL/GenBank/DDBJ whole genome shotgun (WGS) entry which is preliminary data.</text>
</comment>
<dbReference type="EMBL" id="JAHWXT010000001">
    <property type="protein sequence ID" value="MCF0263372.1"/>
    <property type="molecule type" value="Genomic_DNA"/>
</dbReference>
<name>A0A8X8GD38_ACIGI</name>
<dbReference type="AlphaFoldDB" id="A0A8X8GD38"/>
<organism evidence="1 2">
    <name type="scientific">Acinetobacter guillouiae</name>
    <name type="common">Acinetobacter genomosp. 11</name>
    <dbReference type="NCBI Taxonomy" id="106649"/>
    <lineage>
        <taxon>Bacteria</taxon>
        <taxon>Pseudomonadati</taxon>
        <taxon>Pseudomonadota</taxon>
        <taxon>Gammaproteobacteria</taxon>
        <taxon>Moraxellales</taxon>
        <taxon>Moraxellaceae</taxon>
        <taxon>Acinetobacter</taxon>
    </lineage>
</organism>
<sequence>MNNEELLEALESVANFMRGMGLDPRIPYDTKEALKERASNIDDLVGKYLENDNA</sequence>
<accession>A0A8X8GD38</accession>
<reference evidence="1" key="1">
    <citation type="submission" date="2021-07" db="EMBL/GenBank/DDBJ databases">
        <authorList>
            <person name="Fernandez M."/>
            <person name="Pereira P."/>
            <person name="Torres Tejerizo G.A."/>
            <person name="Gonzalez P."/>
            <person name="Agostini E."/>
        </authorList>
    </citation>
    <scope>NUCLEOTIDE SEQUENCE</scope>
    <source>
        <strain evidence="1">SFC 500-1A</strain>
    </source>
</reference>
<protein>
    <submittedName>
        <fullName evidence="1">Uncharacterized protein</fullName>
    </submittedName>
</protein>
<dbReference type="RefSeq" id="WP_234622623.1">
    <property type="nucleotide sequence ID" value="NZ_JAHWXT010000001.1"/>
</dbReference>
<gene>
    <name evidence="1" type="ORF">KW868_02635</name>
</gene>
<proteinExistence type="predicted"/>
<dbReference type="Proteomes" id="UP000887320">
    <property type="component" value="Unassembled WGS sequence"/>
</dbReference>
<evidence type="ECO:0000313" key="1">
    <source>
        <dbReference type="EMBL" id="MCF0263372.1"/>
    </source>
</evidence>